<gene>
    <name evidence="2" type="primary">rfbG</name>
    <name evidence="2" type="ORF">ABK249_02075</name>
</gene>
<reference evidence="2 3" key="1">
    <citation type="submission" date="2024-05" db="EMBL/GenBank/DDBJ databases">
        <title>Neorhizobium sp. Rsf11, a plant growth promoting and heavy metal resistant PAH-degrader.</title>
        <authorList>
            <person name="Golubev S.N."/>
            <person name="Muratova A.Y."/>
            <person name="Markelova M.I."/>
        </authorList>
    </citation>
    <scope>NUCLEOTIDE SEQUENCE [LARGE SCALE GENOMIC DNA]</scope>
    <source>
        <strain evidence="2 3">Rsf11</strain>
    </source>
</reference>
<comment type="caution">
    <text evidence="2">The sequence shown here is derived from an EMBL/GenBank/DDBJ whole genome shotgun (WGS) entry which is preliminary data.</text>
</comment>
<feature type="domain" description="NAD(P)-binding" evidence="1">
    <location>
        <begin position="23"/>
        <end position="331"/>
    </location>
</feature>
<dbReference type="Gene3D" id="3.40.50.720">
    <property type="entry name" value="NAD(P)-binding Rossmann-like Domain"/>
    <property type="match status" value="1"/>
</dbReference>
<dbReference type="InterPro" id="IPR016040">
    <property type="entry name" value="NAD(P)-bd_dom"/>
</dbReference>
<accession>A0ABV0LVS9</accession>
<sequence length="360" mass="39513">MEDLAVTACVRPNSDFWAGKRVLLTGHTGFKGTWLSIWLARLGASVTGISLPPETEPNLFTLARPELAASHFQDIRDAARLAELVRMASPQIVLHLAAQALVRPSYQDPLGTFATNVLGTANLLEAVRSVPSARVVVAITTDKVYRNLEHAFPYRETDQIGGHDPYSASKAAAEITISSYRDSFLREQGVAVASARAGNVIGGGDWSMDRLLPDAARAWQSGKALHVRRPEAKRPWQHVLEPLSAYLVLAERLYNDPTLAQAYNFGPVSHEAASVRHVIEIARASYGSGDVQYGDGTEGPHEARWLALETAKARHMLNIEPRWLLKEAVDRTMTWYRAQHGGADARALCEAEITDYEACP</sequence>
<dbReference type="InterPro" id="IPR036291">
    <property type="entry name" value="NAD(P)-bd_dom_sf"/>
</dbReference>
<keyword evidence="3" id="KW-1185">Reference proteome</keyword>
<dbReference type="InterPro" id="IPR013445">
    <property type="entry name" value="CDP_4_6_deHydtase"/>
</dbReference>
<dbReference type="Proteomes" id="UP001496627">
    <property type="component" value="Unassembled WGS sequence"/>
</dbReference>
<name>A0ABV0LVS9_9HYPH</name>
<evidence type="ECO:0000313" key="2">
    <source>
        <dbReference type="EMBL" id="MEQ1403708.1"/>
    </source>
</evidence>
<evidence type="ECO:0000313" key="3">
    <source>
        <dbReference type="Proteomes" id="UP001496627"/>
    </source>
</evidence>
<proteinExistence type="predicted"/>
<dbReference type="EC" id="4.2.1.45" evidence="2"/>
<keyword evidence="2" id="KW-0456">Lyase</keyword>
<dbReference type="SUPFAM" id="SSF51735">
    <property type="entry name" value="NAD(P)-binding Rossmann-fold domains"/>
    <property type="match status" value="1"/>
</dbReference>
<protein>
    <submittedName>
        <fullName evidence="2">CDP-glucose 4,6-dehydratase</fullName>
        <ecNumber evidence="2">4.2.1.45</ecNumber>
    </submittedName>
</protein>
<organism evidence="2 3">
    <name type="scientific">Neorhizobium phenanthreniclasticum</name>
    <dbReference type="NCBI Taxonomy" id="3157917"/>
    <lineage>
        <taxon>Bacteria</taxon>
        <taxon>Pseudomonadati</taxon>
        <taxon>Pseudomonadota</taxon>
        <taxon>Alphaproteobacteria</taxon>
        <taxon>Hyphomicrobiales</taxon>
        <taxon>Rhizobiaceae</taxon>
        <taxon>Rhizobium/Agrobacterium group</taxon>
        <taxon>Neorhizobium</taxon>
    </lineage>
</organism>
<dbReference type="Gene3D" id="3.90.25.10">
    <property type="entry name" value="UDP-galactose 4-epimerase, domain 1"/>
    <property type="match status" value="1"/>
</dbReference>
<dbReference type="Pfam" id="PF16363">
    <property type="entry name" value="GDP_Man_Dehyd"/>
    <property type="match status" value="1"/>
</dbReference>
<dbReference type="PANTHER" id="PTHR43000">
    <property type="entry name" value="DTDP-D-GLUCOSE 4,6-DEHYDRATASE-RELATED"/>
    <property type="match status" value="1"/>
</dbReference>
<dbReference type="EMBL" id="JBEAAL010000001">
    <property type="protein sequence ID" value="MEQ1403708.1"/>
    <property type="molecule type" value="Genomic_DNA"/>
</dbReference>
<evidence type="ECO:0000259" key="1">
    <source>
        <dbReference type="Pfam" id="PF16363"/>
    </source>
</evidence>
<dbReference type="NCBIfam" id="TIGR02622">
    <property type="entry name" value="CDP_4_6_dhtase"/>
    <property type="match status" value="1"/>
</dbReference>
<dbReference type="GO" id="GO:0047733">
    <property type="term" value="F:CDP-glucose 4,6-dehydratase activity"/>
    <property type="evidence" value="ECO:0007669"/>
    <property type="project" value="UniProtKB-EC"/>
</dbReference>